<comment type="caution">
    <text evidence="2">The sequence shown here is derived from an EMBL/GenBank/DDBJ whole genome shotgun (WGS) entry which is preliminary data.</text>
</comment>
<gene>
    <name evidence="2" type="ORF">TCAL_16970</name>
</gene>
<feature type="compositionally biased region" description="Low complexity" evidence="1">
    <location>
        <begin position="86"/>
        <end position="96"/>
    </location>
</feature>
<dbReference type="AlphaFoldDB" id="A0A553PG73"/>
<feature type="region of interest" description="Disordered" evidence="1">
    <location>
        <begin position="30"/>
        <end position="96"/>
    </location>
</feature>
<name>A0A553PG73_TIGCA</name>
<evidence type="ECO:0000256" key="1">
    <source>
        <dbReference type="SAM" id="MobiDB-lite"/>
    </source>
</evidence>
<evidence type="ECO:0000313" key="2">
    <source>
        <dbReference type="EMBL" id="TRY76675.1"/>
    </source>
</evidence>
<sequence>MDSTAEYQHARGRPKIIREFGTLAQLELSRAASPAPVHPPDSDRHGRGGIEHEAEWPVREHHGLDEHSGPGLTLLTRGRSVGGSRSGPHSGDFACP</sequence>
<reference evidence="2 3" key="1">
    <citation type="journal article" date="2018" name="Nat. Ecol. Evol.">
        <title>Genomic signatures of mitonuclear coevolution across populations of Tigriopus californicus.</title>
        <authorList>
            <person name="Barreto F.S."/>
            <person name="Watson E.T."/>
            <person name="Lima T.G."/>
            <person name="Willett C.S."/>
            <person name="Edmands S."/>
            <person name="Li W."/>
            <person name="Burton R.S."/>
        </authorList>
    </citation>
    <scope>NUCLEOTIDE SEQUENCE [LARGE SCALE GENOMIC DNA]</scope>
    <source>
        <strain evidence="2 3">San Diego</strain>
    </source>
</reference>
<feature type="compositionally biased region" description="Basic and acidic residues" evidence="1">
    <location>
        <begin position="40"/>
        <end position="68"/>
    </location>
</feature>
<accession>A0A553PG73</accession>
<dbReference type="EMBL" id="VCGU01000004">
    <property type="protein sequence ID" value="TRY76675.1"/>
    <property type="molecule type" value="Genomic_DNA"/>
</dbReference>
<protein>
    <submittedName>
        <fullName evidence="2">Uncharacterized protein</fullName>
    </submittedName>
</protein>
<organism evidence="2 3">
    <name type="scientific">Tigriopus californicus</name>
    <name type="common">Marine copepod</name>
    <dbReference type="NCBI Taxonomy" id="6832"/>
    <lineage>
        <taxon>Eukaryota</taxon>
        <taxon>Metazoa</taxon>
        <taxon>Ecdysozoa</taxon>
        <taxon>Arthropoda</taxon>
        <taxon>Crustacea</taxon>
        <taxon>Multicrustacea</taxon>
        <taxon>Hexanauplia</taxon>
        <taxon>Copepoda</taxon>
        <taxon>Harpacticoida</taxon>
        <taxon>Harpacticidae</taxon>
        <taxon>Tigriopus</taxon>
    </lineage>
</organism>
<proteinExistence type="predicted"/>
<dbReference type="Proteomes" id="UP000318571">
    <property type="component" value="Chromosome 5"/>
</dbReference>
<evidence type="ECO:0000313" key="3">
    <source>
        <dbReference type="Proteomes" id="UP000318571"/>
    </source>
</evidence>
<keyword evidence="3" id="KW-1185">Reference proteome</keyword>